<evidence type="ECO:0000256" key="6">
    <source>
        <dbReference type="ARBA" id="ARBA00047984"/>
    </source>
</evidence>
<evidence type="ECO:0000313" key="10">
    <source>
        <dbReference type="EMBL" id="KAL0387673.1"/>
    </source>
</evidence>
<dbReference type="SMART" id="SM00487">
    <property type="entry name" value="DEXDc"/>
    <property type="match status" value="1"/>
</dbReference>
<dbReference type="FunFam" id="1.20.120.1080:FF:000002">
    <property type="entry name" value="Putative ATP-dependent RNA helicase DHX36"/>
    <property type="match status" value="1"/>
</dbReference>
<evidence type="ECO:0000256" key="2">
    <source>
        <dbReference type="ARBA" id="ARBA00022741"/>
    </source>
</evidence>
<dbReference type="GO" id="GO:0003723">
    <property type="term" value="F:RNA binding"/>
    <property type="evidence" value="ECO:0007669"/>
    <property type="project" value="TreeGrafter"/>
</dbReference>
<feature type="region of interest" description="Disordered" evidence="8">
    <location>
        <begin position="1073"/>
        <end position="1105"/>
    </location>
</feature>
<evidence type="ECO:0000256" key="5">
    <source>
        <dbReference type="ARBA" id="ARBA00022840"/>
    </source>
</evidence>
<sequence length="1105" mass="125367">MHSRLRVFLAQAARKSAGLSFPSYSPNPRVLSNGDYTSFGNVAASSRRLQLQKLTDYSILVRRGFSGYAVEQFSDDEYECDYENHPASSSVANIDEWKWKLSMLVRSDKDQEIVSKDKRDRRDFEQISSLAKRMGLYCEIYGKVVVASKVPLPNYRPDLDDKRPQREVVIPLSLQRRVEGLLQEHLDRTIVNSDEVGDTLDKMKNVNQLENVETAEHTDSFLDGSVMEKVLHRRSLRMRNMQRAWQESPEGRRMLDFRKSLPAFMEKERLLQAIARNQVVVISGETGCGKTTQLPQYILESEIESGRGAFCSIICTQPRRISAMAVAERVSAERGEPWGIYFLLIILKDLLPRRRDLRLILMSATLNADLFSSYFGEAPMIHIPGFTYPVRAHFLEDILEMTGYKLTSFNQVDDYGQEKMWKTQRQLAPRKRKNQITNLVEEALSKSNFESYSTRVHESLSCWTPDCVGFNLIEAVLCHICRKERPGAVLVFMTGWEDISCLRDQLKAHPLLGDPNRVLLLTCHGSMATSEQKLIFEKSPPNVRKIILATNMAEASITINDIVFVVDCGKAKETTYDALNNTPCLLPSWISQASARQRRGRAGRVQPGECYHLYPRCVFEAFAEYQLPELLRTPLNSLCLQIKSLEVESIGAFLSAALQPPEPLAVQNAVDFLKMIGALDENENLTHLGRFLTVLPVDPKLGKMLIMGAIMRCFEPILTIVAGLSVRDPFLLPQDKKDLAGTAKSRFSAKDYSDHMALVRAYEGWKDADREGSAYEYCWRNFLSVQTLQAIHSVRKQFTYILKDAGLLDTDGATNNRLSHNQSLVRAVICSGLFPGIASVVHRETSMSFKTMDDGQVLLYANSVNARYQTIQYPWLVFGEKVKVNTVFIRDSTGVSDSILILFGGKLYHGATGGNLKMLEGYIDFFMDPSLAECYVRLKEELDKLIQKKLQDPSLDIHKEGKYLMHAVQELVSGDQCEGRFVFGRESKRPRESCDKDRFTKDGTNPKSLLQTLLMRAGHSPPKYKTKHLKTNEFRALVEFKGMQFVGKPKKSKALAEKDAAIEALAWLTHTSENNHNEDDNSPPDVTDNMLKLLGRRRRSKRHSH</sequence>
<evidence type="ECO:0000256" key="7">
    <source>
        <dbReference type="ARBA" id="ARBA00060772"/>
    </source>
</evidence>
<proteinExistence type="inferred from homology"/>
<dbReference type="Pfam" id="PF00271">
    <property type="entry name" value="Helicase_C"/>
    <property type="match status" value="1"/>
</dbReference>
<dbReference type="Pfam" id="PF04408">
    <property type="entry name" value="WHD_HA2"/>
    <property type="match status" value="1"/>
</dbReference>
<dbReference type="InterPro" id="IPR048333">
    <property type="entry name" value="HA2_WH"/>
</dbReference>
<dbReference type="CDD" id="cd18791">
    <property type="entry name" value="SF2_C_RHA"/>
    <property type="match status" value="1"/>
</dbReference>
<dbReference type="GO" id="GO:0005524">
    <property type="term" value="F:ATP binding"/>
    <property type="evidence" value="ECO:0007669"/>
    <property type="project" value="UniProtKB-KW"/>
</dbReference>
<evidence type="ECO:0000256" key="1">
    <source>
        <dbReference type="ARBA" id="ARBA00012552"/>
    </source>
</evidence>
<evidence type="ECO:0000256" key="8">
    <source>
        <dbReference type="SAM" id="MobiDB-lite"/>
    </source>
</evidence>
<dbReference type="EMBL" id="JACGWJ010000011">
    <property type="protein sequence ID" value="KAL0387673.1"/>
    <property type="molecule type" value="Genomic_DNA"/>
</dbReference>
<dbReference type="FunFam" id="3.40.50.300:FF:000480">
    <property type="entry name" value="DExH-box ATP-dependent RNA helicase DExH3"/>
    <property type="match status" value="1"/>
</dbReference>
<dbReference type="AlphaFoldDB" id="A0AAW2S5C6"/>
<evidence type="ECO:0000256" key="4">
    <source>
        <dbReference type="ARBA" id="ARBA00022806"/>
    </source>
</evidence>
<keyword evidence="2" id="KW-0547">Nucleotide-binding</keyword>
<dbReference type="SMART" id="SM00358">
    <property type="entry name" value="DSRM"/>
    <property type="match status" value="1"/>
</dbReference>
<name>A0AAW2S5C6_SESRA</name>
<keyword evidence="5" id="KW-0067">ATP-binding</keyword>
<dbReference type="Pfam" id="PF07717">
    <property type="entry name" value="OB_NTP_bind"/>
    <property type="match status" value="1"/>
</dbReference>
<dbReference type="GO" id="GO:0016787">
    <property type="term" value="F:hydrolase activity"/>
    <property type="evidence" value="ECO:0007669"/>
    <property type="project" value="UniProtKB-KW"/>
</dbReference>
<dbReference type="Pfam" id="PF21010">
    <property type="entry name" value="HA2_C"/>
    <property type="match status" value="1"/>
</dbReference>
<dbReference type="Pfam" id="PF26026">
    <property type="entry name" value="RNA_hel_CTD"/>
    <property type="match status" value="1"/>
</dbReference>
<dbReference type="InterPro" id="IPR001650">
    <property type="entry name" value="Helicase_C-like"/>
</dbReference>
<dbReference type="EC" id="3.6.4.13" evidence="1"/>
<dbReference type="SMART" id="SM00490">
    <property type="entry name" value="HELICc"/>
    <property type="match status" value="1"/>
</dbReference>
<dbReference type="SUPFAM" id="SSF54768">
    <property type="entry name" value="dsRNA-binding domain-like"/>
    <property type="match status" value="1"/>
</dbReference>
<dbReference type="PANTHER" id="PTHR18934">
    <property type="entry name" value="ATP-DEPENDENT RNA HELICASE"/>
    <property type="match status" value="1"/>
</dbReference>
<comment type="caution">
    <text evidence="10">The sequence shown here is derived from an EMBL/GenBank/DDBJ whole genome shotgun (WGS) entry which is preliminary data.</text>
</comment>
<reference evidence="10" key="2">
    <citation type="journal article" date="2024" name="Plant">
        <title>Genomic evolution and insights into agronomic trait innovations of Sesamum species.</title>
        <authorList>
            <person name="Miao H."/>
            <person name="Wang L."/>
            <person name="Qu L."/>
            <person name="Liu H."/>
            <person name="Sun Y."/>
            <person name="Le M."/>
            <person name="Wang Q."/>
            <person name="Wei S."/>
            <person name="Zheng Y."/>
            <person name="Lin W."/>
            <person name="Duan Y."/>
            <person name="Cao H."/>
            <person name="Xiong S."/>
            <person name="Wang X."/>
            <person name="Wei L."/>
            <person name="Li C."/>
            <person name="Ma Q."/>
            <person name="Ju M."/>
            <person name="Zhao R."/>
            <person name="Li G."/>
            <person name="Mu C."/>
            <person name="Tian Q."/>
            <person name="Mei H."/>
            <person name="Zhang T."/>
            <person name="Gao T."/>
            <person name="Zhang H."/>
        </authorList>
    </citation>
    <scope>NUCLEOTIDE SEQUENCE</scope>
    <source>
        <strain evidence="10">G02</strain>
    </source>
</reference>
<comment type="similarity">
    <text evidence="7">Belongs to the DExH box helicase family.</text>
</comment>
<dbReference type="PANTHER" id="PTHR18934:SF103">
    <property type="entry name" value="RNA HELICASE"/>
    <property type="match status" value="1"/>
</dbReference>
<organism evidence="10">
    <name type="scientific">Sesamum radiatum</name>
    <name type="common">Black benniseed</name>
    <dbReference type="NCBI Taxonomy" id="300843"/>
    <lineage>
        <taxon>Eukaryota</taxon>
        <taxon>Viridiplantae</taxon>
        <taxon>Streptophyta</taxon>
        <taxon>Embryophyta</taxon>
        <taxon>Tracheophyta</taxon>
        <taxon>Spermatophyta</taxon>
        <taxon>Magnoliopsida</taxon>
        <taxon>eudicotyledons</taxon>
        <taxon>Gunneridae</taxon>
        <taxon>Pentapetalae</taxon>
        <taxon>asterids</taxon>
        <taxon>lamiids</taxon>
        <taxon>Lamiales</taxon>
        <taxon>Pedaliaceae</taxon>
        <taxon>Sesamum</taxon>
    </lineage>
</organism>
<dbReference type="InterPro" id="IPR011709">
    <property type="entry name" value="DEAD-box_helicase_OB_fold"/>
</dbReference>
<dbReference type="InterPro" id="IPR007502">
    <property type="entry name" value="Helicase-assoc_dom"/>
</dbReference>
<dbReference type="Gene3D" id="1.20.120.1080">
    <property type="match status" value="1"/>
</dbReference>
<evidence type="ECO:0000259" key="9">
    <source>
        <dbReference type="PROSITE" id="PS51194"/>
    </source>
</evidence>
<dbReference type="SUPFAM" id="SSF52540">
    <property type="entry name" value="P-loop containing nucleoside triphosphate hydrolases"/>
    <property type="match status" value="1"/>
</dbReference>
<feature type="compositionally biased region" description="Basic residues" evidence="8">
    <location>
        <begin position="1094"/>
        <end position="1105"/>
    </location>
</feature>
<feature type="domain" description="Helicase C-terminal" evidence="9">
    <location>
        <begin position="472"/>
        <end position="646"/>
    </location>
</feature>
<evidence type="ECO:0000256" key="3">
    <source>
        <dbReference type="ARBA" id="ARBA00022801"/>
    </source>
</evidence>
<dbReference type="Gene3D" id="3.30.160.20">
    <property type="match status" value="1"/>
</dbReference>
<accession>A0AAW2S5C6</accession>
<reference evidence="10" key="1">
    <citation type="submission" date="2020-06" db="EMBL/GenBank/DDBJ databases">
        <authorList>
            <person name="Li T."/>
            <person name="Hu X."/>
            <person name="Zhang T."/>
            <person name="Song X."/>
            <person name="Zhang H."/>
            <person name="Dai N."/>
            <person name="Sheng W."/>
            <person name="Hou X."/>
            <person name="Wei L."/>
        </authorList>
    </citation>
    <scope>NUCLEOTIDE SEQUENCE</scope>
    <source>
        <strain evidence="10">G02</strain>
        <tissue evidence="10">Leaf</tissue>
    </source>
</reference>
<dbReference type="InterPro" id="IPR014720">
    <property type="entry name" value="dsRBD_dom"/>
</dbReference>
<dbReference type="SMART" id="SM00847">
    <property type="entry name" value="HA2"/>
    <property type="match status" value="1"/>
</dbReference>
<dbReference type="GO" id="GO:0005634">
    <property type="term" value="C:nucleus"/>
    <property type="evidence" value="ECO:0007669"/>
    <property type="project" value="TreeGrafter"/>
</dbReference>
<dbReference type="InterPro" id="IPR059023">
    <property type="entry name" value="RNA_hel_CTD"/>
</dbReference>
<dbReference type="InterPro" id="IPR014001">
    <property type="entry name" value="Helicase_ATP-bd"/>
</dbReference>
<protein>
    <recommendedName>
        <fullName evidence="1">RNA helicase</fullName>
        <ecNumber evidence="1">3.6.4.13</ecNumber>
    </recommendedName>
</protein>
<dbReference type="Gene3D" id="3.40.50.300">
    <property type="entry name" value="P-loop containing nucleotide triphosphate hydrolases"/>
    <property type="match status" value="3"/>
</dbReference>
<dbReference type="Pfam" id="PF00035">
    <property type="entry name" value="dsrm"/>
    <property type="match status" value="1"/>
</dbReference>
<keyword evidence="4 10" id="KW-0347">Helicase</keyword>
<dbReference type="CDD" id="cd17917">
    <property type="entry name" value="DEXHc_RHA-like"/>
    <property type="match status" value="1"/>
</dbReference>
<dbReference type="PROSITE" id="PS51194">
    <property type="entry name" value="HELICASE_CTER"/>
    <property type="match status" value="1"/>
</dbReference>
<gene>
    <name evidence="10" type="ORF">Sradi_2649100</name>
</gene>
<keyword evidence="3" id="KW-0378">Hydrolase</keyword>
<comment type="catalytic activity">
    <reaction evidence="6">
        <text>ATP + H2O = ADP + phosphate + H(+)</text>
        <dbReference type="Rhea" id="RHEA:13065"/>
        <dbReference type="ChEBI" id="CHEBI:15377"/>
        <dbReference type="ChEBI" id="CHEBI:15378"/>
        <dbReference type="ChEBI" id="CHEBI:30616"/>
        <dbReference type="ChEBI" id="CHEBI:43474"/>
        <dbReference type="ChEBI" id="CHEBI:456216"/>
        <dbReference type="EC" id="3.6.4.13"/>
    </reaction>
</comment>
<dbReference type="GO" id="GO:0003724">
    <property type="term" value="F:RNA helicase activity"/>
    <property type="evidence" value="ECO:0007669"/>
    <property type="project" value="UniProtKB-EC"/>
</dbReference>
<dbReference type="InterPro" id="IPR027417">
    <property type="entry name" value="P-loop_NTPase"/>
</dbReference>